<feature type="compositionally biased region" description="Polar residues" evidence="2">
    <location>
        <begin position="609"/>
        <end position="627"/>
    </location>
</feature>
<sequence>MDRSSSWTTAGRNADSIPPSRVAKMATSSPRPPPGSTAEAVATARRAEHGTGGSILPALPTASPNASKRSSWTTRRSSSPDALENDFHPSSHETFVPPPRRAEAASKVATTGARAESVRPSDGLFASETEQAQLAYMEQMYGTIHLLNAELERSRAALESATTTTTVRPASHSDRSSLQEDVPLPVGDFVVSQTPVTPSYSPRKLRATPSPPPQSQHRVARPPVSPRAVVVKDQELCATLGKNAELRIRSRDMERAVEKTELELELARKQIKTADRRAENREEKLRALLKEKLNWQKELKATRAQVVEEKMRQVDLFRDGEAAKHHFAAELEALEQEFRAAQDENAQLRTHASEMKAQMNFQARKIDDVARQAQEEKARFVAMIEDTRHRFREWKEGEADALAAAHDQAVRNLKTEHELRMERHQDEKQKLRDKVNDLEVSMRLLQRDRVLSPLELSLRKTAILGSKEHTGTMEAEQIESQSRILELENLLAHSHEYQARQESIIKLSEATISRLMQEREVTALENLSLHPFGVEPQRSEDLSYDTQLTGYMTAPSSPARRMPTPGIPPRSLQSSNESPIVRSPKSRSHTPRRADLEASIAQAAKADRATNQAVSTESAGPSSSEQSLMDELAQLRKELAEAQAKAAELAKMPEAQEAATPVEDVPPGTVKSQVVQDEVTEITEASVQSEATPELKTEHDVEETPEAAEVAHEKHSDEHPNDATTNDLADKVLCESPLSSEKTPSQNADEERHSDNVVPSDAMSADDIDAESSPDMSAKEPGKPIESIATATALDGIDTQPVEIPATASESVEDAPLVVEEPPCASQELPTEHVTSSEAVADLDQDVGVNLNHEETPALVDGAETCEEAVNDGSSIVKEEQEALESEATEVNDMNASTELQTNDVEIAKAKDPVTLLDTEEKKAEAHADKVGETPAAIDFADSEELSCQSELVIKPTALDHLEGGAISSSTTNDSVEISEVAGSDLPTEELIPRENVVDDAIVSAAFALEVVGPVAHEPNRLESSEQGACAGDVSAHSGVSLLHEVVDSPTVTPVELENLVSENEEVIPVSDSADMAEPCVAEALAEIAEYIALSSVNSLQENSEVVPKKIDEEPMPIAAIIDDVVDPTDALESATVLDPPILPSDVVDAATATAVADYDDSADNVEDQNTNLHAGLLPGGSDEPLILDNKPYSVHECHQEVGVPNNCTESSDFNASQAGIDCFEVVDTIANRTESVEHTDGGGNDTSVDVTQEVVAAEAELLSQVQGGSMFSAQNAFLSSEDEMAAPPAETPEAYAAKVFVALVECTALPLVASLQVTKDAMSTVAESAEESSPPVANAMEVDVIPATELVDTLAEPVEVVTQNMEKVSPPIVNVEGEDDSVPSRVTVDAAIEPDTALVDTRFGAEVAVTNGGDVAVGYEVEGDALVLTETSVETQENVVALVTKAFAENFVKELMEMVDSTPLSKDAVEAVNDERSNTDRAEGDSIDISIASPDGEVMAETDGSLFISDTSDSIPDEVDNYSVGVCTAGTPQVELVEPVKSVSTVIAAQVQPGEGNEELPSTELNGDVDALLLEVITPTDSALDAESYSVDALTIAKDFVDSIESDALSSVLLTLQNECCSGTTKADNEHENEEFDSDSTRSIVTSCNITSEKQNEPTAMNHKSEETLETSGDEQNSTIEEADTSIHEDAADESHFTDSEESTERRCTDGELENITEITQIARDCVESVERAALAAVAAIGTTSGQLDEVEGAEAHDNEEPIAPFCVEFRTQDIVSGVACLFASQAIAEVLGRLAQSCKPIDDAKFVRESETTSCNQTDEDAPASERHRLMHDIPPVEGGATIDVVPDTAEVEASEESDDTKGNNSPLMETTSDNAAVISVVEMLPETITTADLQNVVNCKPVELILGEMLDKIDANDVTLSVASEDNDNDHLAQPDVIAATTEDASGTEELLPTADNVEVDLGDNGRSDQDAALLYGTIVGTTGSARGGLVDSIEGCYQGETETPDTAGNQTSGVSVTMEKSIEPANAISWQEPGPTTGSRATVEVRDDAPKVAAIQATEVAIPEVQTSESLDTNTPKTEGTNKHGGIELYAVTSFGSSLEDVELVIRLTLGSLVEATVDTNEADPVVPQVNTAEKEAIEMLSNENICVGGFFGTSSTLACPNDSADVTEAAALESFDCTGSFLQREVKKVCSSVERKSTPKHGRARSIHFVGGTKGEQSGRLNVARRSVLLWQAPFDTACTKEAMENSAKRRASRRRTSRRIFADLLAFPTEMARFTSSDTTLLAYDAQHEQGHIFSLLDQSILTINPNGQHIHLDDSDDRVETKMIGKRKTLMQELHSKNLALRQIPRFNYMPMCIKFQWSDFVVASPVRPSNSNLGEGHLIQSPVEPMRLLQKKGAKLPCGTYVVISAFVRPLEDGNENLRVQIYDAERVEEFQFDFSEDIMKNYHLESTGMEAQSFEFLGHLEFRRDEDTLIIKLPEKKAGKGSKSEADRIQSERTMIGGGDPRKRDPPPKQSKTSFYSQKRPASSPAAVTSSQEDPESLSLSEPNSAEPQSDAGDEAPSDETSNAAVHETAEPDHT</sequence>
<evidence type="ECO:0000256" key="2">
    <source>
        <dbReference type="SAM" id="MobiDB-lite"/>
    </source>
</evidence>
<feature type="compositionally biased region" description="Polar residues" evidence="2">
    <location>
        <begin position="737"/>
        <end position="747"/>
    </location>
</feature>
<gene>
    <name evidence="3" type="ORF">PHYPSEUDO_000582</name>
</gene>
<feature type="compositionally biased region" description="Basic and acidic residues" evidence="2">
    <location>
        <begin position="1686"/>
        <end position="1711"/>
    </location>
</feature>
<feature type="region of interest" description="Disordered" evidence="2">
    <location>
        <begin position="683"/>
        <end position="782"/>
    </location>
</feature>
<feature type="compositionally biased region" description="Basic and acidic residues" evidence="2">
    <location>
        <begin position="709"/>
        <end position="721"/>
    </location>
</feature>
<feature type="compositionally biased region" description="Polar residues" evidence="2">
    <location>
        <begin position="1865"/>
        <end position="1874"/>
    </location>
</feature>
<feature type="region of interest" description="Disordered" evidence="2">
    <location>
        <begin position="1652"/>
        <end position="1711"/>
    </location>
</feature>
<feature type="region of interest" description="Disordered" evidence="2">
    <location>
        <begin position="1852"/>
        <end position="1874"/>
    </location>
</feature>
<evidence type="ECO:0000313" key="3">
    <source>
        <dbReference type="EMBL" id="KAG7386150.1"/>
    </source>
</evidence>
<proteinExistence type="predicted"/>
<feature type="compositionally biased region" description="Basic and acidic residues" evidence="2">
    <location>
        <begin position="2482"/>
        <end position="2500"/>
    </location>
</feature>
<dbReference type="OrthoDB" id="2148418at2759"/>
<feature type="compositionally biased region" description="Polar residues" evidence="2">
    <location>
        <begin position="1"/>
        <end position="11"/>
    </location>
</feature>
<feature type="coiled-coil region" evidence="1">
    <location>
        <begin position="243"/>
        <end position="358"/>
    </location>
</feature>
<accession>A0A8T1W1S8</accession>
<feature type="region of interest" description="Disordered" evidence="2">
    <location>
        <begin position="1"/>
        <end position="120"/>
    </location>
</feature>
<evidence type="ECO:0000256" key="1">
    <source>
        <dbReference type="SAM" id="Coils"/>
    </source>
</evidence>
<organism evidence="3 4">
    <name type="scientific">Phytophthora pseudosyringae</name>
    <dbReference type="NCBI Taxonomy" id="221518"/>
    <lineage>
        <taxon>Eukaryota</taxon>
        <taxon>Sar</taxon>
        <taxon>Stramenopiles</taxon>
        <taxon>Oomycota</taxon>
        <taxon>Peronosporomycetes</taxon>
        <taxon>Peronosporales</taxon>
        <taxon>Peronosporaceae</taxon>
        <taxon>Phytophthora</taxon>
    </lineage>
</organism>
<feature type="coiled-coil region" evidence="1">
    <location>
        <begin position="414"/>
        <end position="448"/>
    </location>
</feature>
<feature type="compositionally biased region" description="Polar residues" evidence="2">
    <location>
        <begin position="191"/>
        <end position="200"/>
    </location>
</feature>
<feature type="compositionally biased region" description="Acidic residues" evidence="2">
    <location>
        <begin position="1852"/>
        <end position="1861"/>
    </location>
</feature>
<feature type="region of interest" description="Disordered" evidence="2">
    <location>
        <begin position="2482"/>
        <end position="2584"/>
    </location>
</feature>
<keyword evidence="4" id="KW-1185">Reference proteome</keyword>
<name>A0A8T1W1S8_9STRA</name>
<dbReference type="Proteomes" id="UP000694044">
    <property type="component" value="Unassembled WGS sequence"/>
</dbReference>
<reference evidence="3" key="1">
    <citation type="submission" date="2021-02" db="EMBL/GenBank/DDBJ databases">
        <authorList>
            <person name="Palmer J.M."/>
        </authorList>
    </citation>
    <scope>NUCLEOTIDE SEQUENCE</scope>
    <source>
        <strain evidence="3">SCRP734</strain>
    </source>
</reference>
<keyword evidence="1" id="KW-0175">Coiled coil</keyword>
<feature type="region of interest" description="Disordered" evidence="2">
    <location>
        <begin position="549"/>
        <end position="628"/>
    </location>
</feature>
<dbReference type="EMBL" id="JAGDFM010000106">
    <property type="protein sequence ID" value="KAG7386150.1"/>
    <property type="molecule type" value="Genomic_DNA"/>
</dbReference>
<feature type="region of interest" description="Disordered" evidence="2">
    <location>
        <begin position="158"/>
        <end position="227"/>
    </location>
</feature>
<feature type="compositionally biased region" description="Low complexity" evidence="2">
    <location>
        <begin position="67"/>
        <end position="79"/>
    </location>
</feature>
<comment type="caution">
    <text evidence="3">The sequence shown here is derived from an EMBL/GenBank/DDBJ whole genome shotgun (WGS) entry which is preliminary data.</text>
</comment>
<evidence type="ECO:0000313" key="4">
    <source>
        <dbReference type="Proteomes" id="UP000694044"/>
    </source>
</evidence>
<feature type="compositionally biased region" description="Polar residues" evidence="2">
    <location>
        <begin position="2519"/>
        <end position="2557"/>
    </location>
</feature>
<protein>
    <submittedName>
        <fullName evidence="3">Uncharacterized protein</fullName>
    </submittedName>
</protein>